<comment type="pathway">
    <text evidence="11">Porphyrin-containing compound metabolism.</text>
</comment>
<feature type="transmembrane region" description="Helical" evidence="12">
    <location>
        <begin position="236"/>
        <end position="254"/>
    </location>
</feature>
<comment type="caution">
    <text evidence="13">The sequence shown here is derived from an EMBL/GenBank/DDBJ whole genome shotgun (WGS) entry which is preliminary data.</text>
</comment>
<feature type="transmembrane region" description="Helical" evidence="12">
    <location>
        <begin position="266"/>
        <end position="287"/>
    </location>
</feature>
<dbReference type="InterPro" id="IPR050450">
    <property type="entry name" value="COX15/CtaA_HemeA_synthase"/>
</dbReference>
<dbReference type="GO" id="GO:0006784">
    <property type="term" value="P:heme A biosynthetic process"/>
    <property type="evidence" value="ECO:0007669"/>
    <property type="project" value="InterPro"/>
</dbReference>
<evidence type="ECO:0000313" key="14">
    <source>
        <dbReference type="Proteomes" id="UP000564385"/>
    </source>
</evidence>
<evidence type="ECO:0000256" key="10">
    <source>
        <dbReference type="ARBA" id="ARBA00023157"/>
    </source>
</evidence>
<keyword evidence="3 12" id="KW-0812">Transmembrane</keyword>
<feature type="transmembrane region" description="Helical" evidence="12">
    <location>
        <begin position="78"/>
        <end position="99"/>
    </location>
</feature>
<feature type="transmembrane region" description="Helical" evidence="12">
    <location>
        <begin position="293"/>
        <end position="315"/>
    </location>
</feature>
<name>A0A852VJZ8_9BACT</name>
<evidence type="ECO:0000313" key="13">
    <source>
        <dbReference type="EMBL" id="NYF90455.1"/>
    </source>
</evidence>
<organism evidence="13 14">
    <name type="scientific">Tunturiibacter lichenicola</name>
    <dbReference type="NCBI Taxonomy" id="2051959"/>
    <lineage>
        <taxon>Bacteria</taxon>
        <taxon>Pseudomonadati</taxon>
        <taxon>Acidobacteriota</taxon>
        <taxon>Terriglobia</taxon>
        <taxon>Terriglobales</taxon>
        <taxon>Acidobacteriaceae</taxon>
        <taxon>Tunturiibacter</taxon>
    </lineage>
</organism>
<keyword evidence="6" id="KW-0560">Oxidoreductase</keyword>
<dbReference type="InterPro" id="IPR003780">
    <property type="entry name" value="COX15/CtaA_fam"/>
</dbReference>
<dbReference type="GO" id="GO:0016491">
    <property type="term" value="F:oxidoreductase activity"/>
    <property type="evidence" value="ECO:0007669"/>
    <property type="project" value="UniProtKB-KW"/>
</dbReference>
<gene>
    <name evidence="13" type="ORF">HDF08_002557</name>
</gene>
<evidence type="ECO:0000256" key="1">
    <source>
        <dbReference type="ARBA" id="ARBA00004141"/>
    </source>
</evidence>
<keyword evidence="7" id="KW-0408">Iron</keyword>
<keyword evidence="5 12" id="KW-1133">Transmembrane helix</keyword>
<dbReference type="GO" id="GO:0016020">
    <property type="term" value="C:membrane"/>
    <property type="evidence" value="ECO:0007669"/>
    <property type="project" value="UniProtKB-SubCell"/>
</dbReference>
<sequence length="327" mass="34719">MATAGAVKTPDGSTTTRLETSRALVQFAWAVVGYNVLVILWGALVRATGSGAGCGNHWPLCNGQVIPLSPRIDTIIEFTHRCMTGGSTFLVIGLLIWTFRGTLKGQAARTLAVVSMVLLLNEAFLGALLVKLGYVTGNQSIGRVVVLSIHLSNTLLLLAALTLTARLLGTGQRWAEFSVSGTKKLWALLGLGATLIVGVSGSLAALGDTLFPASSLRAAFAQDFAANSPWLLRLRGVHPVSAVIAAAFVLWLVAQAKRAGARRTAGIVLSLLCFQFALGLADVLLLAPVWMQILHLLGADLFWVALVVLATTVVWPKQISDRIYRTD</sequence>
<dbReference type="GO" id="GO:0046872">
    <property type="term" value="F:metal ion binding"/>
    <property type="evidence" value="ECO:0007669"/>
    <property type="project" value="UniProtKB-KW"/>
</dbReference>
<feature type="transmembrane region" description="Helical" evidence="12">
    <location>
        <begin position="185"/>
        <end position="206"/>
    </location>
</feature>
<dbReference type="Pfam" id="PF02628">
    <property type="entry name" value="COX15-CtaA"/>
    <property type="match status" value="1"/>
</dbReference>
<keyword evidence="9 12" id="KW-0472">Membrane</keyword>
<accession>A0A852VJZ8</accession>
<keyword evidence="8" id="KW-0350">Heme biosynthesis</keyword>
<protein>
    <submittedName>
        <fullName evidence="13">Cytochrome c oxidase assembly protein subunit 15</fullName>
    </submittedName>
</protein>
<evidence type="ECO:0000256" key="9">
    <source>
        <dbReference type="ARBA" id="ARBA00023136"/>
    </source>
</evidence>
<dbReference type="PANTHER" id="PTHR35457">
    <property type="entry name" value="HEME A SYNTHASE"/>
    <property type="match status" value="1"/>
</dbReference>
<feature type="transmembrane region" description="Helical" evidence="12">
    <location>
        <begin position="23"/>
        <end position="44"/>
    </location>
</feature>
<evidence type="ECO:0000256" key="11">
    <source>
        <dbReference type="ARBA" id="ARBA00023444"/>
    </source>
</evidence>
<feature type="transmembrane region" description="Helical" evidence="12">
    <location>
        <begin position="111"/>
        <end position="134"/>
    </location>
</feature>
<dbReference type="AlphaFoldDB" id="A0A852VJZ8"/>
<dbReference type="EMBL" id="JACCCU010000002">
    <property type="protein sequence ID" value="NYF90455.1"/>
    <property type="molecule type" value="Genomic_DNA"/>
</dbReference>
<keyword evidence="2" id="KW-1003">Cell membrane</keyword>
<dbReference type="PANTHER" id="PTHR35457:SF1">
    <property type="entry name" value="HEME A SYNTHASE"/>
    <property type="match status" value="1"/>
</dbReference>
<keyword evidence="4" id="KW-0479">Metal-binding</keyword>
<proteinExistence type="predicted"/>
<reference evidence="13 14" key="1">
    <citation type="submission" date="2020-07" db="EMBL/GenBank/DDBJ databases">
        <title>Genomic Encyclopedia of Type Strains, Phase IV (KMG-V): Genome sequencing to study the core and pangenomes of soil and plant-associated prokaryotes.</title>
        <authorList>
            <person name="Whitman W."/>
        </authorList>
    </citation>
    <scope>NUCLEOTIDE SEQUENCE [LARGE SCALE GENOMIC DNA]</scope>
    <source>
        <strain evidence="13 14">M8UP22</strain>
    </source>
</reference>
<evidence type="ECO:0000256" key="6">
    <source>
        <dbReference type="ARBA" id="ARBA00023002"/>
    </source>
</evidence>
<evidence type="ECO:0000256" key="8">
    <source>
        <dbReference type="ARBA" id="ARBA00023133"/>
    </source>
</evidence>
<evidence type="ECO:0000256" key="12">
    <source>
        <dbReference type="SAM" id="Phobius"/>
    </source>
</evidence>
<comment type="subcellular location">
    <subcellularLocation>
        <location evidence="1">Membrane</location>
        <topology evidence="1">Multi-pass membrane protein</topology>
    </subcellularLocation>
</comment>
<keyword evidence="10" id="KW-1015">Disulfide bond</keyword>
<evidence type="ECO:0000256" key="7">
    <source>
        <dbReference type="ARBA" id="ARBA00023004"/>
    </source>
</evidence>
<dbReference type="Proteomes" id="UP000564385">
    <property type="component" value="Unassembled WGS sequence"/>
</dbReference>
<evidence type="ECO:0000256" key="5">
    <source>
        <dbReference type="ARBA" id="ARBA00022989"/>
    </source>
</evidence>
<feature type="transmembrane region" description="Helical" evidence="12">
    <location>
        <begin position="140"/>
        <end position="164"/>
    </location>
</feature>
<evidence type="ECO:0000256" key="4">
    <source>
        <dbReference type="ARBA" id="ARBA00022723"/>
    </source>
</evidence>
<evidence type="ECO:0000256" key="3">
    <source>
        <dbReference type="ARBA" id="ARBA00022692"/>
    </source>
</evidence>
<evidence type="ECO:0000256" key="2">
    <source>
        <dbReference type="ARBA" id="ARBA00022475"/>
    </source>
</evidence>